<evidence type="ECO:0000313" key="4">
    <source>
        <dbReference type="Proteomes" id="UP000239576"/>
    </source>
</evidence>
<reference evidence="4" key="1">
    <citation type="submission" date="2018-02" db="EMBL/GenBank/DDBJ databases">
        <authorList>
            <person name="Moore K."/>
            <person name="Momper L."/>
        </authorList>
    </citation>
    <scope>NUCLEOTIDE SEQUENCE [LARGE SCALE GENOMIC DNA]</scope>
    <source>
        <strain evidence="4">ULC18</strain>
    </source>
</reference>
<feature type="coiled-coil region" evidence="1">
    <location>
        <begin position="47"/>
        <end position="88"/>
    </location>
</feature>
<dbReference type="RefSeq" id="WP_106259597.1">
    <property type="nucleotide sequence ID" value="NZ_CAWNSW010000111.1"/>
</dbReference>
<name>A0A2T1DWM5_9CYAN</name>
<reference evidence="3 4" key="2">
    <citation type="submission" date="2018-03" db="EMBL/GenBank/DDBJ databases">
        <title>The ancient ancestry and fast evolution of plastids.</title>
        <authorList>
            <person name="Moore K.R."/>
            <person name="Magnabosco C."/>
            <person name="Momper L."/>
            <person name="Gold D.A."/>
            <person name="Bosak T."/>
            <person name="Fournier G.P."/>
        </authorList>
    </citation>
    <scope>NUCLEOTIDE SEQUENCE [LARGE SCALE GENOMIC DNA]</scope>
    <source>
        <strain evidence="3 4">ULC18</strain>
    </source>
</reference>
<dbReference type="OrthoDB" id="572753at2"/>
<organism evidence="3 4">
    <name type="scientific">Stenomitos frigidus ULC18</name>
    <dbReference type="NCBI Taxonomy" id="2107698"/>
    <lineage>
        <taxon>Bacteria</taxon>
        <taxon>Bacillati</taxon>
        <taxon>Cyanobacteriota</taxon>
        <taxon>Cyanophyceae</taxon>
        <taxon>Leptolyngbyales</taxon>
        <taxon>Leptolyngbyaceae</taxon>
        <taxon>Stenomitos</taxon>
    </lineage>
</organism>
<gene>
    <name evidence="3" type="ORF">C7B82_25590</name>
</gene>
<comment type="caution">
    <text evidence="3">The sequence shown here is derived from an EMBL/GenBank/DDBJ whole genome shotgun (WGS) entry which is preliminary data.</text>
</comment>
<evidence type="ECO:0000256" key="1">
    <source>
        <dbReference type="SAM" id="Coils"/>
    </source>
</evidence>
<evidence type="ECO:0000256" key="2">
    <source>
        <dbReference type="SAM" id="MobiDB-lite"/>
    </source>
</evidence>
<protein>
    <submittedName>
        <fullName evidence="3">Uncharacterized protein</fullName>
    </submittedName>
</protein>
<proteinExistence type="predicted"/>
<evidence type="ECO:0000313" key="3">
    <source>
        <dbReference type="EMBL" id="PSB24784.1"/>
    </source>
</evidence>
<keyword evidence="1" id="KW-0175">Coiled coil</keyword>
<dbReference type="EMBL" id="PVWK01000140">
    <property type="protein sequence ID" value="PSB24784.1"/>
    <property type="molecule type" value="Genomic_DNA"/>
</dbReference>
<feature type="compositionally biased region" description="Polar residues" evidence="2">
    <location>
        <begin position="176"/>
        <end position="193"/>
    </location>
</feature>
<dbReference type="AlphaFoldDB" id="A0A2T1DWM5"/>
<accession>A0A2T1DWM5</accession>
<sequence length="193" mass="22204">MATSKHPTDRFRSATDFPKTVEHLSLSDASQFYVEMRDCLIFTNRSRSQLIRRNEEHKQTISTLQNDAARLEQFIHQLEQDKQTLTQSQQDNITSLKQELGTMSSHLDQISQAFKDVEDIGSPMGAMAFPGRFNRFWRALKALITWWREENDDFSAGSGTLPPSPTPLNPEDRQENPQMYSDPASVQRSLRDL</sequence>
<feature type="region of interest" description="Disordered" evidence="2">
    <location>
        <begin position="154"/>
        <end position="193"/>
    </location>
</feature>
<dbReference type="Proteomes" id="UP000239576">
    <property type="component" value="Unassembled WGS sequence"/>
</dbReference>
<keyword evidence="4" id="KW-1185">Reference proteome</keyword>